<name>A0A399FCF7_9DEIN</name>
<proteinExistence type="predicted"/>
<evidence type="ECO:0000313" key="2">
    <source>
        <dbReference type="EMBL" id="RIH93920.1"/>
    </source>
</evidence>
<dbReference type="OrthoDB" id="32572at2"/>
<dbReference type="Proteomes" id="UP000266178">
    <property type="component" value="Unassembled WGS sequence"/>
</dbReference>
<sequence>MIQLHFAQFSGPPKALFEAVRRGKIAAAELPVLELVDQALAQVGALELAERSELLPILAELVLYKLRAFAPHPPSLPAEEEDEEAPALLEHLVALEEAIVFLEERARERARVLPVPPPPLPKDRRLRKLSIEVLVRAAEPFARRAELRLEPERFGLREAWGRIFHFLAKVRRSLFSQLPLKGWSEQTVAFASLLEAKRLEEVALHQEANFGPLEVELIPPASEQMESRRGSRSLPLA</sequence>
<accession>A0A399FCF7</accession>
<dbReference type="InterPro" id="IPR003768">
    <property type="entry name" value="ScpA"/>
</dbReference>
<evidence type="ECO:0000256" key="1">
    <source>
        <dbReference type="ARBA" id="ARBA00044777"/>
    </source>
</evidence>
<dbReference type="RefSeq" id="WP_119355556.1">
    <property type="nucleotide sequence ID" value="NZ_BJXM01000015.1"/>
</dbReference>
<comment type="caution">
    <text evidence="2">The sequence shown here is derived from an EMBL/GenBank/DDBJ whole genome shotgun (WGS) entry which is preliminary data.</text>
</comment>
<dbReference type="AlphaFoldDB" id="A0A399FCF7"/>
<dbReference type="PANTHER" id="PTHR33969">
    <property type="entry name" value="SEGREGATION AND CONDENSATION PROTEIN A"/>
    <property type="match status" value="1"/>
</dbReference>
<keyword evidence="3" id="KW-1185">Reference proteome</keyword>
<gene>
    <name evidence="2" type="primary">scpA_1</name>
    <name evidence="2" type="ORF">Mgrana_00006</name>
</gene>
<dbReference type="EMBL" id="QWLB01000001">
    <property type="protein sequence ID" value="RIH93920.1"/>
    <property type="molecule type" value="Genomic_DNA"/>
</dbReference>
<organism evidence="2 3">
    <name type="scientific">Meiothermus granaticius NBRC 107808</name>
    <dbReference type="NCBI Taxonomy" id="1227551"/>
    <lineage>
        <taxon>Bacteria</taxon>
        <taxon>Thermotogati</taxon>
        <taxon>Deinococcota</taxon>
        <taxon>Deinococci</taxon>
        <taxon>Thermales</taxon>
        <taxon>Thermaceae</taxon>
        <taxon>Meiothermus</taxon>
    </lineage>
</organism>
<evidence type="ECO:0000313" key="3">
    <source>
        <dbReference type="Proteomes" id="UP000266178"/>
    </source>
</evidence>
<protein>
    <recommendedName>
        <fullName evidence="1">Segregation and condensation protein A</fullName>
    </recommendedName>
</protein>
<reference evidence="2 3" key="1">
    <citation type="submission" date="2018-08" db="EMBL/GenBank/DDBJ databases">
        <title>Meiothermus granaticius genome AF-68 sequencing project.</title>
        <authorList>
            <person name="Da Costa M.S."/>
            <person name="Albuquerque L."/>
            <person name="Raposo P."/>
            <person name="Froufe H.J.C."/>
            <person name="Barroso C.S."/>
            <person name="Egas C."/>
        </authorList>
    </citation>
    <scope>NUCLEOTIDE SEQUENCE [LARGE SCALE GENOMIC DNA]</scope>
    <source>
        <strain evidence="2 3">AF-68</strain>
    </source>
</reference>
<dbReference type="PANTHER" id="PTHR33969:SF2">
    <property type="entry name" value="SEGREGATION AND CONDENSATION PROTEIN A"/>
    <property type="match status" value="1"/>
</dbReference>